<reference evidence="3 4" key="1">
    <citation type="submission" date="2019-02" db="EMBL/GenBank/DDBJ databases">
        <title>Genomic Encyclopedia of Type Strains, Phase IV (KMG-IV): sequencing the most valuable type-strain genomes for metagenomic binning, comparative biology and taxonomic classification.</title>
        <authorList>
            <person name="Goeker M."/>
        </authorList>
    </citation>
    <scope>NUCLEOTIDE SEQUENCE [LARGE SCALE GENOMIC DNA]</scope>
    <source>
        <strain evidence="3 4">DSM 19570</strain>
    </source>
</reference>
<dbReference type="PANTHER" id="PTHR43640">
    <property type="entry name" value="OS07G0260300 PROTEIN"/>
    <property type="match status" value="1"/>
</dbReference>
<dbReference type="InterPro" id="IPR047262">
    <property type="entry name" value="PRX-like1"/>
</dbReference>
<dbReference type="InterPro" id="IPR036249">
    <property type="entry name" value="Thioredoxin-like_sf"/>
</dbReference>
<dbReference type="RefSeq" id="WP_130430321.1">
    <property type="nucleotide sequence ID" value="NZ_SHKP01000004.1"/>
</dbReference>
<keyword evidence="1" id="KW-0732">Signal</keyword>
<evidence type="ECO:0000313" key="3">
    <source>
        <dbReference type="EMBL" id="RZU02569.1"/>
    </source>
</evidence>
<sequence length="206" mass="21118">MTFSKFVFAPALIAAACLAGGTAMAAATVGQPAPAFSVTDTGGKTVNLADYKGKYVVMEWVNPGCPFVVKHYGAANMQATQKDATAKGAVWLTVSSTAPGAGDYKKPAELGKWMQQQGGAPTATLMDDDGKVGRAYGAKATPHTFVIDPQGKLIYAGAIDSKPTANPADIPAATNYVKTALAEAMAGKPVSTPTTQAYGCSVKYSS</sequence>
<comment type="caution">
    <text evidence="3">The sequence shown here is derived from an EMBL/GenBank/DDBJ whole genome shotgun (WGS) entry which is preliminary data.</text>
</comment>
<evidence type="ECO:0000256" key="1">
    <source>
        <dbReference type="SAM" id="SignalP"/>
    </source>
</evidence>
<dbReference type="InterPro" id="IPR013766">
    <property type="entry name" value="Thioredoxin_domain"/>
</dbReference>
<dbReference type="AlphaFoldDB" id="A0A4Q7W1Y8"/>
<dbReference type="SUPFAM" id="SSF52833">
    <property type="entry name" value="Thioredoxin-like"/>
    <property type="match status" value="1"/>
</dbReference>
<feature type="domain" description="Thioredoxin" evidence="2">
    <location>
        <begin position="27"/>
        <end position="182"/>
    </location>
</feature>
<keyword evidence="4" id="KW-1185">Reference proteome</keyword>
<feature type="chain" id="PRO_5020483730" evidence="1">
    <location>
        <begin position="26"/>
        <end position="206"/>
    </location>
</feature>
<dbReference type="CDD" id="cd02969">
    <property type="entry name" value="PRX_like1"/>
    <property type="match status" value="1"/>
</dbReference>
<dbReference type="GO" id="GO:0016491">
    <property type="term" value="F:oxidoreductase activity"/>
    <property type="evidence" value="ECO:0007669"/>
    <property type="project" value="InterPro"/>
</dbReference>
<dbReference type="Gene3D" id="3.40.30.10">
    <property type="entry name" value="Glutaredoxin"/>
    <property type="match status" value="1"/>
</dbReference>
<dbReference type="OrthoDB" id="9781543at2"/>
<dbReference type="Pfam" id="PF00578">
    <property type="entry name" value="AhpC-TSA"/>
    <property type="match status" value="1"/>
</dbReference>
<accession>A0A4Q7W1Y8</accession>
<dbReference type="GO" id="GO:0016209">
    <property type="term" value="F:antioxidant activity"/>
    <property type="evidence" value="ECO:0007669"/>
    <property type="project" value="InterPro"/>
</dbReference>
<dbReference type="PANTHER" id="PTHR43640:SF1">
    <property type="entry name" value="THIOREDOXIN-DEPENDENT PEROXIREDOXIN"/>
    <property type="match status" value="1"/>
</dbReference>
<dbReference type="PROSITE" id="PS51352">
    <property type="entry name" value="THIOREDOXIN_2"/>
    <property type="match status" value="1"/>
</dbReference>
<dbReference type="InterPro" id="IPR000866">
    <property type="entry name" value="AhpC/TSA"/>
</dbReference>
<gene>
    <name evidence="3" type="ORF">EV670_0597</name>
</gene>
<organism evidence="3 4">
    <name type="scientific">Rivibacter subsaxonicus</name>
    <dbReference type="NCBI Taxonomy" id="457575"/>
    <lineage>
        <taxon>Bacteria</taxon>
        <taxon>Pseudomonadati</taxon>
        <taxon>Pseudomonadota</taxon>
        <taxon>Betaproteobacteria</taxon>
        <taxon>Burkholderiales</taxon>
        <taxon>Rivibacter</taxon>
    </lineage>
</organism>
<proteinExistence type="predicted"/>
<feature type="signal peptide" evidence="1">
    <location>
        <begin position="1"/>
        <end position="25"/>
    </location>
</feature>
<dbReference type="PROSITE" id="PS51257">
    <property type="entry name" value="PROKAR_LIPOPROTEIN"/>
    <property type="match status" value="1"/>
</dbReference>
<dbReference type="Proteomes" id="UP000293671">
    <property type="component" value="Unassembled WGS sequence"/>
</dbReference>
<evidence type="ECO:0000313" key="4">
    <source>
        <dbReference type="Proteomes" id="UP000293671"/>
    </source>
</evidence>
<dbReference type="EMBL" id="SHKP01000004">
    <property type="protein sequence ID" value="RZU02569.1"/>
    <property type="molecule type" value="Genomic_DNA"/>
</dbReference>
<protein>
    <submittedName>
        <fullName evidence="3">Peroxiredoxin</fullName>
    </submittedName>
</protein>
<evidence type="ECO:0000259" key="2">
    <source>
        <dbReference type="PROSITE" id="PS51352"/>
    </source>
</evidence>
<name>A0A4Q7W1Y8_9BURK</name>